<keyword evidence="1" id="KW-0812">Transmembrane</keyword>
<name>A0A3E1QAL2_9FLAO</name>
<dbReference type="InterPro" id="IPR036514">
    <property type="entry name" value="SGNH_hydro_sf"/>
</dbReference>
<feature type="transmembrane region" description="Helical" evidence="1">
    <location>
        <begin position="7"/>
        <end position="28"/>
    </location>
</feature>
<dbReference type="RefSeq" id="WP_117158161.1">
    <property type="nucleotide sequence ID" value="NZ_QVID01000001.1"/>
</dbReference>
<sequence>MKKLIKYRYIIVFGVLICISILSFVFYLKDELFFRFKFNLSNTEVIDDIGKMYVYTTFYNKLILNNKTGKELKPKHHYRLTFKKSNKSYLFSFNNKEVSDSLHLNYVVWYFKKPIEKEGYAHIEEVDLDRKEKGQIKVAMLTEQMGCCLLTGKKFRYQWNKINPELNFVGNQKDVYGYEYYGGENLTTKGILEQSKKIEQANIIVVWTGRNDWNMSANETVKNISETFKSLKKQTPTSRLILLYPAPSPVKEYDDKIKQTVMALEKERWPDVTQINSYELLKSQKNWKETMFFKNYGLTEKAYEIIVKNIDDAVFQNR</sequence>
<dbReference type="OrthoDB" id="1441959at2"/>
<dbReference type="CDD" id="cd00229">
    <property type="entry name" value="SGNH_hydrolase"/>
    <property type="match status" value="1"/>
</dbReference>
<dbReference type="SUPFAM" id="SSF52266">
    <property type="entry name" value="SGNH hydrolase"/>
    <property type="match status" value="1"/>
</dbReference>
<evidence type="ECO:0000313" key="3">
    <source>
        <dbReference type="Proteomes" id="UP000261082"/>
    </source>
</evidence>
<keyword evidence="3" id="KW-1185">Reference proteome</keyword>
<dbReference type="EMBL" id="QVID01000001">
    <property type="protein sequence ID" value="RFN59161.1"/>
    <property type="molecule type" value="Genomic_DNA"/>
</dbReference>
<evidence type="ECO:0000256" key="1">
    <source>
        <dbReference type="SAM" id="Phobius"/>
    </source>
</evidence>
<dbReference type="Proteomes" id="UP000261082">
    <property type="component" value="Unassembled WGS sequence"/>
</dbReference>
<keyword evidence="1" id="KW-1133">Transmembrane helix</keyword>
<organism evidence="2 3">
    <name type="scientific">Marixanthomonas ophiurae</name>
    <dbReference type="NCBI Taxonomy" id="387659"/>
    <lineage>
        <taxon>Bacteria</taxon>
        <taxon>Pseudomonadati</taxon>
        <taxon>Bacteroidota</taxon>
        <taxon>Flavobacteriia</taxon>
        <taxon>Flavobacteriales</taxon>
        <taxon>Flavobacteriaceae</taxon>
        <taxon>Marixanthomonas</taxon>
    </lineage>
</organism>
<keyword evidence="2" id="KW-0378">Hydrolase</keyword>
<protein>
    <submittedName>
        <fullName evidence="2">SGNH/GDSL hydrolase family protein</fullName>
    </submittedName>
</protein>
<evidence type="ECO:0000313" key="2">
    <source>
        <dbReference type="EMBL" id="RFN59161.1"/>
    </source>
</evidence>
<comment type="caution">
    <text evidence="2">The sequence shown here is derived from an EMBL/GenBank/DDBJ whole genome shotgun (WGS) entry which is preliminary data.</text>
</comment>
<proteinExistence type="predicted"/>
<accession>A0A3E1QAL2</accession>
<dbReference type="GO" id="GO:0016788">
    <property type="term" value="F:hydrolase activity, acting on ester bonds"/>
    <property type="evidence" value="ECO:0007669"/>
    <property type="project" value="UniProtKB-ARBA"/>
</dbReference>
<gene>
    <name evidence="2" type="ORF">DZ858_03545</name>
</gene>
<dbReference type="AlphaFoldDB" id="A0A3E1QAL2"/>
<dbReference type="Gene3D" id="3.40.50.1110">
    <property type="entry name" value="SGNH hydrolase"/>
    <property type="match status" value="1"/>
</dbReference>
<keyword evidence="1" id="KW-0472">Membrane</keyword>
<reference evidence="2 3" key="1">
    <citation type="journal article" date="2007" name="Int. J. Syst. Evol. Microbiol.">
        <title>Marixanthomonas ophiurae gen. nov., sp. nov., a marine bacterium of the family Flavobacteriaceae isolated from a deep-sea brittle star.</title>
        <authorList>
            <person name="Romanenko L.A."/>
            <person name="Uchino M."/>
            <person name="Frolova G.M."/>
            <person name="Mikhailov V.V."/>
        </authorList>
    </citation>
    <scope>NUCLEOTIDE SEQUENCE [LARGE SCALE GENOMIC DNA]</scope>
    <source>
        <strain evidence="2 3">KMM 3046</strain>
    </source>
</reference>